<dbReference type="InterPro" id="IPR001434">
    <property type="entry name" value="OmcB-like_DUF11"/>
</dbReference>
<dbReference type="NCBIfam" id="TIGR01451">
    <property type="entry name" value="B_ant_repeat"/>
    <property type="match status" value="1"/>
</dbReference>
<feature type="signal peptide" evidence="1">
    <location>
        <begin position="1"/>
        <end position="29"/>
    </location>
</feature>
<feature type="domain" description="DUF11" evidence="2">
    <location>
        <begin position="53"/>
        <end position="151"/>
    </location>
</feature>
<evidence type="ECO:0000313" key="3">
    <source>
        <dbReference type="EMBL" id="MBP2476845.1"/>
    </source>
</evidence>
<evidence type="ECO:0000259" key="2">
    <source>
        <dbReference type="Pfam" id="PF01345"/>
    </source>
</evidence>
<proteinExistence type="predicted"/>
<dbReference type="InterPro" id="IPR047589">
    <property type="entry name" value="DUF11_rpt"/>
</dbReference>
<dbReference type="RefSeq" id="WP_086780773.1">
    <property type="nucleotide sequence ID" value="NZ_JAGIOO010000001.1"/>
</dbReference>
<gene>
    <name evidence="3" type="ORF">JOF53_005717</name>
</gene>
<keyword evidence="1" id="KW-0732">Signal</keyword>
<sequence>MRFSTTAKAAACALTVAGLAGALAPSASAAPAAGPDIKISLSTNPILGVLIPAIEYTVKASNLGPGTASGVVVKATLPSGLTASQADPGCTIAGQTVTCGGGSLAAGASDEVTFRVPLSLLSIGVGKKVTVSLSSSSPTDPNPGNNSDSATCTVVTPLLVLCT</sequence>
<dbReference type="Proteomes" id="UP001519363">
    <property type="component" value="Unassembled WGS sequence"/>
</dbReference>
<organism evidence="3 4">
    <name type="scientific">Crossiella equi</name>
    <dbReference type="NCBI Taxonomy" id="130796"/>
    <lineage>
        <taxon>Bacteria</taxon>
        <taxon>Bacillati</taxon>
        <taxon>Actinomycetota</taxon>
        <taxon>Actinomycetes</taxon>
        <taxon>Pseudonocardiales</taxon>
        <taxon>Pseudonocardiaceae</taxon>
        <taxon>Crossiella</taxon>
    </lineage>
</organism>
<protein>
    <recommendedName>
        <fullName evidence="2">DUF11 domain-containing protein</fullName>
    </recommendedName>
</protein>
<dbReference type="Gene3D" id="2.60.40.10">
    <property type="entry name" value="Immunoglobulins"/>
    <property type="match status" value="1"/>
</dbReference>
<comment type="caution">
    <text evidence="3">The sequence shown here is derived from an EMBL/GenBank/DDBJ whole genome shotgun (WGS) entry which is preliminary data.</text>
</comment>
<dbReference type="InterPro" id="IPR013783">
    <property type="entry name" value="Ig-like_fold"/>
</dbReference>
<name>A0ABS5AMC3_9PSEU</name>
<dbReference type="EMBL" id="JAGIOO010000001">
    <property type="protein sequence ID" value="MBP2476845.1"/>
    <property type="molecule type" value="Genomic_DNA"/>
</dbReference>
<feature type="chain" id="PRO_5046346896" description="DUF11 domain-containing protein" evidence="1">
    <location>
        <begin position="30"/>
        <end position="163"/>
    </location>
</feature>
<evidence type="ECO:0000256" key="1">
    <source>
        <dbReference type="SAM" id="SignalP"/>
    </source>
</evidence>
<keyword evidence="4" id="KW-1185">Reference proteome</keyword>
<evidence type="ECO:0000313" key="4">
    <source>
        <dbReference type="Proteomes" id="UP001519363"/>
    </source>
</evidence>
<reference evidence="3 4" key="1">
    <citation type="submission" date="2021-03" db="EMBL/GenBank/DDBJ databases">
        <title>Sequencing the genomes of 1000 actinobacteria strains.</title>
        <authorList>
            <person name="Klenk H.-P."/>
        </authorList>
    </citation>
    <scope>NUCLEOTIDE SEQUENCE [LARGE SCALE GENOMIC DNA]</scope>
    <source>
        <strain evidence="3 4">DSM 44580</strain>
    </source>
</reference>
<dbReference type="Pfam" id="PF01345">
    <property type="entry name" value="DUF11"/>
    <property type="match status" value="1"/>
</dbReference>
<accession>A0ABS5AMC3</accession>